<reference evidence="2 3" key="1">
    <citation type="submission" date="2018-07" db="EMBL/GenBank/DDBJ databases">
        <title>Genomic Encyclopedia of Type Strains, Phase IV (KMG-IV): sequencing the most valuable type-strain genomes for metagenomic binning, comparative biology and taxonomic classification.</title>
        <authorList>
            <person name="Goeker M."/>
        </authorList>
    </citation>
    <scope>NUCLEOTIDE SEQUENCE [LARGE SCALE GENOMIC DNA]</scope>
    <source>
        <strain evidence="2 3">DSM 44952</strain>
    </source>
</reference>
<gene>
    <name evidence="2" type="ORF">DFR68_113137</name>
</gene>
<dbReference type="EMBL" id="QQAZ01000013">
    <property type="protein sequence ID" value="RDI45366.1"/>
    <property type="molecule type" value="Genomic_DNA"/>
</dbReference>
<dbReference type="InterPro" id="IPR029069">
    <property type="entry name" value="HotDog_dom_sf"/>
</dbReference>
<comment type="caution">
    <text evidence="2">The sequence shown here is derived from an EMBL/GenBank/DDBJ whole genome shotgun (WGS) entry which is preliminary data.</text>
</comment>
<dbReference type="Proteomes" id="UP000255355">
    <property type="component" value="Unassembled WGS sequence"/>
</dbReference>
<dbReference type="AlphaFoldDB" id="A0A370GQ38"/>
<sequence length="69" mass="7830">MHAEQSFEYHSIAMCEEILTSTPVITDVYTKKDGTLQFIKKTSVVTRERGELVAELTGVIVLRRVEDES</sequence>
<protein>
    <submittedName>
        <fullName evidence="2">MaoC dehydratase-like protein</fullName>
    </submittedName>
</protein>
<dbReference type="Gene3D" id="3.10.129.10">
    <property type="entry name" value="Hotdog Thioesterase"/>
    <property type="match status" value="1"/>
</dbReference>
<dbReference type="SUPFAM" id="SSF54637">
    <property type="entry name" value="Thioesterase/thiol ester dehydrase-isomerase"/>
    <property type="match status" value="1"/>
</dbReference>
<dbReference type="STRING" id="1210089.GCA_001613165_03160"/>
<evidence type="ECO:0000313" key="3">
    <source>
        <dbReference type="Proteomes" id="UP000255355"/>
    </source>
</evidence>
<dbReference type="Pfam" id="PF13452">
    <property type="entry name" value="FAS1_DH_region"/>
    <property type="match status" value="1"/>
</dbReference>
<organism evidence="2 3">
    <name type="scientific">Nocardia mexicana</name>
    <dbReference type="NCBI Taxonomy" id="279262"/>
    <lineage>
        <taxon>Bacteria</taxon>
        <taxon>Bacillati</taxon>
        <taxon>Actinomycetota</taxon>
        <taxon>Actinomycetes</taxon>
        <taxon>Mycobacteriales</taxon>
        <taxon>Nocardiaceae</taxon>
        <taxon>Nocardia</taxon>
    </lineage>
</organism>
<proteinExistence type="predicted"/>
<evidence type="ECO:0000313" key="2">
    <source>
        <dbReference type="EMBL" id="RDI45366.1"/>
    </source>
</evidence>
<accession>A0A370GQ38</accession>
<feature type="domain" description="FAS1-like dehydratase" evidence="1">
    <location>
        <begin position="1"/>
        <end position="55"/>
    </location>
</feature>
<dbReference type="InterPro" id="IPR039569">
    <property type="entry name" value="FAS1-like_DH_region"/>
</dbReference>
<keyword evidence="3" id="KW-1185">Reference proteome</keyword>
<name>A0A370GQ38_9NOCA</name>
<evidence type="ECO:0000259" key="1">
    <source>
        <dbReference type="Pfam" id="PF13452"/>
    </source>
</evidence>